<gene>
    <name evidence="2" type="primary">hpf</name>
    <name evidence="4" type="ORF">GCM10025866_19120</name>
</gene>
<dbReference type="InterPro" id="IPR034694">
    <property type="entry name" value="HPF_long/plastid"/>
</dbReference>
<dbReference type="CDD" id="cd00552">
    <property type="entry name" value="RaiA"/>
    <property type="match status" value="1"/>
</dbReference>
<feature type="domain" description="Sigma 54 modulation/S30EA ribosomal protein C-terminal" evidence="3">
    <location>
        <begin position="168"/>
        <end position="221"/>
    </location>
</feature>
<dbReference type="RefSeq" id="WP_286276109.1">
    <property type="nucleotide sequence ID" value="NZ_AP027731.1"/>
</dbReference>
<dbReference type="PANTHER" id="PTHR33231:SF1">
    <property type="entry name" value="30S RIBOSOMAL PROTEIN"/>
    <property type="match status" value="1"/>
</dbReference>
<evidence type="ECO:0000313" key="4">
    <source>
        <dbReference type="EMBL" id="BDZ46003.1"/>
    </source>
</evidence>
<dbReference type="InterPro" id="IPR050574">
    <property type="entry name" value="HPF/YfiA_ribosome-assoc"/>
</dbReference>
<dbReference type="InterPro" id="IPR003489">
    <property type="entry name" value="RHF/RaiA"/>
</dbReference>
<keyword evidence="1 2" id="KW-0810">Translation regulation</keyword>
<accession>A0ABN6XM49</accession>
<comment type="function">
    <text evidence="2">Required for dimerization of active 70S ribosomes into 100S ribosomes in stationary phase; 100S ribosomes are translationally inactive and sometimes present during exponential growth.</text>
</comment>
<keyword evidence="2" id="KW-0963">Cytoplasm</keyword>
<dbReference type="Pfam" id="PF16321">
    <property type="entry name" value="Ribosom_S30AE_C"/>
    <property type="match status" value="1"/>
</dbReference>
<dbReference type="InterPro" id="IPR032528">
    <property type="entry name" value="Ribosom_S30AE_C"/>
</dbReference>
<dbReference type="InterPro" id="IPR038416">
    <property type="entry name" value="Ribosom_S30AE_C_sf"/>
</dbReference>
<dbReference type="NCBIfam" id="TIGR00741">
    <property type="entry name" value="yfiA"/>
    <property type="match status" value="1"/>
</dbReference>
<dbReference type="InterPro" id="IPR036567">
    <property type="entry name" value="RHF-like"/>
</dbReference>
<comment type="similarity">
    <text evidence="2">Belongs to the HPF/YfiA ribosome-associated protein family. Long HPF subfamily.</text>
</comment>
<evidence type="ECO:0000256" key="2">
    <source>
        <dbReference type="HAMAP-Rule" id="MF_00839"/>
    </source>
</evidence>
<comment type="subunit">
    <text evidence="2">Interacts with 100S ribosomes.</text>
</comment>
<sequence length="243" mass="27480">MDITVIGRNCEVPDRFRAHVDEKAEKIALFADSDAMFEVRLCRHHEKTNGNSGDDRVELTLIGPGPVIRAEAGAPDKYAAFDLAFNKLLERLRRARDRRKVHRGQHRPPTVRAVDHHDFKLAEIRPTDAETLRRIDPETGAINIVPEADSAPAPIDENEPVGYDGYTPVVIRRKVFASSPMTVEDALYYMELVGHDFYLFIDSETNRPSVVYRRKGWDYGVIGIDESADEVQEAVTAARALRR</sequence>
<organism evidence="4 5">
    <name type="scientific">Naasia aerilata</name>
    <dbReference type="NCBI Taxonomy" id="1162966"/>
    <lineage>
        <taxon>Bacteria</taxon>
        <taxon>Bacillati</taxon>
        <taxon>Actinomycetota</taxon>
        <taxon>Actinomycetes</taxon>
        <taxon>Micrococcales</taxon>
        <taxon>Microbacteriaceae</taxon>
        <taxon>Naasia</taxon>
    </lineage>
</organism>
<name>A0ABN6XM49_9MICO</name>
<proteinExistence type="inferred from homology"/>
<dbReference type="EMBL" id="AP027731">
    <property type="protein sequence ID" value="BDZ46003.1"/>
    <property type="molecule type" value="Genomic_DNA"/>
</dbReference>
<dbReference type="PANTHER" id="PTHR33231">
    <property type="entry name" value="30S RIBOSOMAL PROTEIN"/>
    <property type="match status" value="1"/>
</dbReference>
<comment type="subcellular location">
    <subcellularLocation>
        <location evidence="2">Cytoplasm</location>
    </subcellularLocation>
</comment>
<keyword evidence="5" id="KW-1185">Reference proteome</keyword>
<dbReference type="SUPFAM" id="SSF69754">
    <property type="entry name" value="Ribosome binding protein Y (YfiA homologue)"/>
    <property type="match status" value="1"/>
</dbReference>
<dbReference type="Gene3D" id="3.30.505.50">
    <property type="entry name" value="Sigma 54 modulation/S30EA ribosomal protein, C-terminal domain"/>
    <property type="match status" value="1"/>
</dbReference>
<dbReference type="Pfam" id="PF02482">
    <property type="entry name" value="Ribosomal_S30AE"/>
    <property type="match status" value="1"/>
</dbReference>
<dbReference type="HAMAP" id="MF_00839">
    <property type="entry name" value="HPF"/>
    <property type="match status" value="1"/>
</dbReference>
<evidence type="ECO:0000256" key="1">
    <source>
        <dbReference type="ARBA" id="ARBA00022845"/>
    </source>
</evidence>
<dbReference type="Gene3D" id="3.30.160.100">
    <property type="entry name" value="Ribosome hibernation promotion factor-like"/>
    <property type="match status" value="1"/>
</dbReference>
<evidence type="ECO:0000313" key="5">
    <source>
        <dbReference type="Proteomes" id="UP001321498"/>
    </source>
</evidence>
<reference evidence="5" key="1">
    <citation type="journal article" date="2019" name="Int. J. Syst. Evol. Microbiol.">
        <title>The Global Catalogue of Microorganisms (GCM) 10K type strain sequencing project: providing services to taxonomists for standard genome sequencing and annotation.</title>
        <authorList>
            <consortium name="The Broad Institute Genomics Platform"/>
            <consortium name="The Broad Institute Genome Sequencing Center for Infectious Disease"/>
            <person name="Wu L."/>
            <person name="Ma J."/>
        </authorList>
    </citation>
    <scope>NUCLEOTIDE SEQUENCE [LARGE SCALE GENOMIC DNA]</scope>
    <source>
        <strain evidence="5">NBRC 108725</strain>
    </source>
</reference>
<protein>
    <recommendedName>
        <fullName evidence="2">Ribosome hibernation promoting factor</fullName>
        <shortName evidence="2">HPF</shortName>
    </recommendedName>
</protein>
<dbReference type="Proteomes" id="UP001321498">
    <property type="component" value="Chromosome"/>
</dbReference>
<evidence type="ECO:0000259" key="3">
    <source>
        <dbReference type="Pfam" id="PF16321"/>
    </source>
</evidence>